<dbReference type="GO" id="GO:0004553">
    <property type="term" value="F:hydrolase activity, hydrolyzing O-glycosyl compounds"/>
    <property type="evidence" value="ECO:0007669"/>
    <property type="project" value="UniProtKB-ARBA"/>
</dbReference>
<dbReference type="SUPFAM" id="SSF48208">
    <property type="entry name" value="Six-hairpin glycosidases"/>
    <property type="match status" value="1"/>
</dbReference>
<keyword evidence="1" id="KW-1133">Transmembrane helix</keyword>
<keyword evidence="1" id="KW-0472">Membrane</keyword>
<dbReference type="Pfam" id="PF06824">
    <property type="entry name" value="Glyco_hydro_125"/>
    <property type="match status" value="1"/>
</dbReference>
<protein>
    <recommendedName>
        <fullName evidence="4">Glycoside hydrolase family 125 protein</fullName>
    </recommendedName>
</protein>
<dbReference type="EMBL" id="JAEUBG010004337">
    <property type="protein sequence ID" value="KAH3681648.1"/>
    <property type="molecule type" value="Genomic_DNA"/>
</dbReference>
<evidence type="ECO:0000313" key="2">
    <source>
        <dbReference type="EMBL" id="KAH3681648.1"/>
    </source>
</evidence>
<keyword evidence="3" id="KW-1185">Reference proteome</keyword>
<organism evidence="2 3">
    <name type="scientific">Wickerhamomyces pijperi</name>
    <name type="common">Yeast</name>
    <name type="synonym">Pichia pijperi</name>
    <dbReference type="NCBI Taxonomy" id="599730"/>
    <lineage>
        <taxon>Eukaryota</taxon>
        <taxon>Fungi</taxon>
        <taxon>Dikarya</taxon>
        <taxon>Ascomycota</taxon>
        <taxon>Saccharomycotina</taxon>
        <taxon>Saccharomycetes</taxon>
        <taxon>Phaffomycetales</taxon>
        <taxon>Wickerhamomycetaceae</taxon>
        <taxon>Wickerhamomyces</taxon>
    </lineage>
</organism>
<reference evidence="2" key="1">
    <citation type="journal article" date="2021" name="Open Biol.">
        <title>Shared evolutionary footprints suggest mitochondrial oxidative damage underlies multiple complex I losses in fungi.</title>
        <authorList>
            <person name="Schikora-Tamarit M.A."/>
            <person name="Marcet-Houben M."/>
            <person name="Nosek J."/>
            <person name="Gabaldon T."/>
        </authorList>
    </citation>
    <scope>NUCLEOTIDE SEQUENCE</scope>
    <source>
        <strain evidence="2">CBS2887</strain>
    </source>
</reference>
<dbReference type="SMART" id="SM01149">
    <property type="entry name" value="DUF1237"/>
    <property type="match status" value="1"/>
</dbReference>
<evidence type="ECO:0000313" key="3">
    <source>
        <dbReference type="Proteomes" id="UP000774326"/>
    </source>
</evidence>
<dbReference type="PANTHER" id="PTHR31047:SF0">
    <property type="entry name" value="MEIOTICALLY UP-REGULATED GENE 157 PROTEIN"/>
    <property type="match status" value="1"/>
</dbReference>
<accession>A0A9P8TJB5</accession>
<dbReference type="OrthoDB" id="7771656at2759"/>
<dbReference type="AlphaFoldDB" id="A0A9P8TJB5"/>
<dbReference type="GO" id="GO:0005975">
    <property type="term" value="P:carbohydrate metabolic process"/>
    <property type="evidence" value="ECO:0007669"/>
    <property type="project" value="InterPro"/>
</dbReference>
<dbReference type="InterPro" id="IPR008928">
    <property type="entry name" value="6-hairpin_glycosidase_sf"/>
</dbReference>
<dbReference type="InterPro" id="IPR012341">
    <property type="entry name" value="6hp_glycosidase-like_sf"/>
</dbReference>
<evidence type="ECO:0000256" key="1">
    <source>
        <dbReference type="SAM" id="Phobius"/>
    </source>
</evidence>
<gene>
    <name evidence="2" type="ORF">WICPIJ_007374</name>
</gene>
<dbReference type="InterPro" id="IPR008313">
    <property type="entry name" value="GH125"/>
</dbReference>
<evidence type="ECO:0008006" key="4">
    <source>
        <dbReference type="Google" id="ProtNLM"/>
    </source>
</evidence>
<sequence>MNTFKDKPLDFTPKPNSTGLTKLRYKHIRMGAILLLIISAFYFLSDITLNPAEKEDYDDLFEQRLNNLYRVQSFTADPEINGLIDPELINEITNEFKRVNSPGSVPLSPGSSSSKCISYIEYSQHVHGPLSSGVLKLPYQRPPEHCRTFSSPAVEKLLEDLEARIANPDLYRLVENALPNTLDTAILWYDTNNLPFETFISTGDIHAEWLRDSTRQLSIYHKLAPFDSELADMIKGAINTQADYIVGDPYCNAFHPPRRSNVKKGESAKDKVNPRPDWNNVFECKYEIDSIASFLTLTREYYESTKDVTVFTKDWFRALANVIILVKRESSPTFKDEQGQVLPFYYSFQRNTDIGTETLPLAGTGNPVNFGIGLVRSAFRPSDDACILQFFVPGNIQLQFELSEIHKILKSLSDKLISEIPELSTKFQILLDDINKYSNIISEAIQDHAIVTHPTYGKVYAYEVDGYGGSIFMDDANIPSLLSIPELTRTSASDQIYQNTREMILSKKGNPYYLNGPHFKGVGGPHIGIHNAWPMSLLVQIRTSNDDEEILELLELVLKNTGGLGLIHESINVMVPDGSSYTRSWFSWANSEFGKTILDLAERKPHLIFKDGYKKKPYSIEKDLKL</sequence>
<keyword evidence="1" id="KW-0812">Transmembrane</keyword>
<dbReference type="Gene3D" id="1.50.10.10">
    <property type="match status" value="1"/>
</dbReference>
<dbReference type="PANTHER" id="PTHR31047">
    <property type="entry name" value="MEIOTICALLY UP-REGULATED GENE 157 PROTEIN"/>
    <property type="match status" value="1"/>
</dbReference>
<comment type="caution">
    <text evidence="2">The sequence shown here is derived from an EMBL/GenBank/DDBJ whole genome shotgun (WGS) entry which is preliminary data.</text>
</comment>
<dbReference type="Proteomes" id="UP000774326">
    <property type="component" value="Unassembled WGS sequence"/>
</dbReference>
<proteinExistence type="predicted"/>
<feature type="transmembrane region" description="Helical" evidence="1">
    <location>
        <begin position="27"/>
        <end position="44"/>
    </location>
</feature>
<reference evidence="2" key="2">
    <citation type="submission" date="2021-01" db="EMBL/GenBank/DDBJ databases">
        <authorList>
            <person name="Schikora-Tamarit M.A."/>
        </authorList>
    </citation>
    <scope>NUCLEOTIDE SEQUENCE</scope>
    <source>
        <strain evidence="2">CBS2887</strain>
    </source>
</reference>
<name>A0A9P8TJB5_WICPI</name>